<evidence type="ECO:0000313" key="3">
    <source>
        <dbReference type="Proteomes" id="UP000479710"/>
    </source>
</evidence>
<organism evidence="2 3">
    <name type="scientific">Oryza meyeriana var. granulata</name>
    <dbReference type="NCBI Taxonomy" id="110450"/>
    <lineage>
        <taxon>Eukaryota</taxon>
        <taxon>Viridiplantae</taxon>
        <taxon>Streptophyta</taxon>
        <taxon>Embryophyta</taxon>
        <taxon>Tracheophyta</taxon>
        <taxon>Spermatophyta</taxon>
        <taxon>Magnoliopsida</taxon>
        <taxon>Liliopsida</taxon>
        <taxon>Poales</taxon>
        <taxon>Poaceae</taxon>
        <taxon>BOP clade</taxon>
        <taxon>Oryzoideae</taxon>
        <taxon>Oryzeae</taxon>
        <taxon>Oryzinae</taxon>
        <taxon>Oryza</taxon>
        <taxon>Oryza meyeriana</taxon>
    </lineage>
</organism>
<dbReference type="EMBL" id="SPHZ02000001">
    <property type="protein sequence ID" value="KAF0933976.1"/>
    <property type="molecule type" value="Genomic_DNA"/>
</dbReference>
<comment type="caution">
    <text evidence="2">The sequence shown here is derived from an EMBL/GenBank/DDBJ whole genome shotgun (WGS) entry which is preliminary data.</text>
</comment>
<evidence type="ECO:0000313" key="2">
    <source>
        <dbReference type="EMBL" id="KAF0933976.1"/>
    </source>
</evidence>
<dbReference type="AlphaFoldDB" id="A0A6G1FAJ6"/>
<dbReference type="Proteomes" id="UP000479710">
    <property type="component" value="Unassembled WGS sequence"/>
</dbReference>
<evidence type="ECO:0000256" key="1">
    <source>
        <dbReference type="SAM" id="MobiDB-lite"/>
    </source>
</evidence>
<gene>
    <name evidence="2" type="ORF">E2562_021036</name>
</gene>
<accession>A0A6G1FAJ6</accession>
<proteinExistence type="predicted"/>
<name>A0A6G1FAJ6_9ORYZ</name>
<feature type="region of interest" description="Disordered" evidence="1">
    <location>
        <begin position="89"/>
        <end position="113"/>
    </location>
</feature>
<reference evidence="2 3" key="1">
    <citation type="submission" date="2019-11" db="EMBL/GenBank/DDBJ databases">
        <title>Whole genome sequence of Oryza granulata.</title>
        <authorList>
            <person name="Li W."/>
        </authorList>
    </citation>
    <scope>NUCLEOTIDE SEQUENCE [LARGE SCALE GENOMIC DNA]</scope>
    <source>
        <strain evidence="3">cv. Menghai</strain>
        <tissue evidence="2">Leaf</tissue>
    </source>
</reference>
<feature type="compositionally biased region" description="Polar residues" evidence="1">
    <location>
        <begin position="45"/>
        <end position="56"/>
    </location>
</feature>
<protein>
    <submittedName>
        <fullName evidence="2">Uncharacterized protein</fullName>
    </submittedName>
</protein>
<keyword evidence="3" id="KW-1185">Reference proteome</keyword>
<sequence>MSGNSRRARLCSVPLSQHGGCHALRQIHHRGVLRRRVLLGPSPCRIQSTTRSSTAGSRCPGGRQQEGSTRIPPHTTSYTLDHIGNHLLYPEGITSSPTGRPSAVAIHHSGSSP</sequence>
<feature type="region of interest" description="Disordered" evidence="1">
    <location>
        <begin position="44"/>
        <end position="77"/>
    </location>
</feature>